<name>A0ABV9Q820_9BACL</name>
<evidence type="ECO:0000313" key="1">
    <source>
        <dbReference type="EMBL" id="MFC4770226.1"/>
    </source>
</evidence>
<gene>
    <name evidence="1" type="ORF">ACFO8Q_23395</name>
</gene>
<dbReference type="EMBL" id="JBHSHC010000157">
    <property type="protein sequence ID" value="MFC4770226.1"/>
    <property type="molecule type" value="Genomic_DNA"/>
</dbReference>
<sequence>MKRGKVACSKAILVNPKPVGESGGKTFEPLFTSLSHNLLLLQLILIRNQGSVEAQAGNKRFVMEGGIIYFDTGIGK</sequence>
<evidence type="ECO:0000313" key="2">
    <source>
        <dbReference type="Proteomes" id="UP001596002"/>
    </source>
</evidence>
<proteinExistence type="predicted"/>
<accession>A0ABV9Q820</accession>
<dbReference type="Proteomes" id="UP001596002">
    <property type="component" value="Unassembled WGS sequence"/>
</dbReference>
<comment type="caution">
    <text evidence="1">The sequence shown here is derived from an EMBL/GenBank/DDBJ whole genome shotgun (WGS) entry which is preliminary data.</text>
</comment>
<reference evidence="2" key="1">
    <citation type="journal article" date="2019" name="Int. J. Syst. Evol. Microbiol.">
        <title>The Global Catalogue of Microorganisms (GCM) 10K type strain sequencing project: providing services to taxonomists for standard genome sequencing and annotation.</title>
        <authorList>
            <consortium name="The Broad Institute Genomics Platform"/>
            <consortium name="The Broad Institute Genome Sequencing Center for Infectious Disease"/>
            <person name="Wu L."/>
            <person name="Ma J."/>
        </authorList>
    </citation>
    <scope>NUCLEOTIDE SEQUENCE [LARGE SCALE GENOMIC DNA]</scope>
    <source>
        <strain evidence="2">WYCCWR 12678</strain>
    </source>
</reference>
<keyword evidence="2" id="KW-1185">Reference proteome</keyword>
<protein>
    <submittedName>
        <fullName evidence="1">Uncharacterized protein</fullName>
    </submittedName>
</protein>
<organism evidence="1 2">
    <name type="scientific">Effusibacillus consociatus</name>
    <dbReference type="NCBI Taxonomy" id="1117041"/>
    <lineage>
        <taxon>Bacteria</taxon>
        <taxon>Bacillati</taxon>
        <taxon>Bacillota</taxon>
        <taxon>Bacilli</taxon>
        <taxon>Bacillales</taxon>
        <taxon>Alicyclobacillaceae</taxon>
        <taxon>Effusibacillus</taxon>
    </lineage>
</organism>